<keyword evidence="9 14" id="KW-0472">Membrane</keyword>
<comment type="subunit">
    <text evidence="11">The basal body constitutes a major portion of the flagellar organelle and consists of four rings (L,P,S, and M) mounted on a central rod. The M ring is integral to the inner membrane of the cell and may be connected to the flagellar rod via the S ring. The S (supramembrane ring) lies just distal to the M ring. The L and P rings lie in the outer membrane and the periplasmic space, respectively.</text>
</comment>
<dbReference type="PANTHER" id="PTHR30046">
    <property type="entry name" value="FLAGELLAR M-RING PROTEIN"/>
    <property type="match status" value="1"/>
</dbReference>
<gene>
    <name evidence="17" type="primary">fliF</name>
    <name evidence="17" type="ORF">HXX02_02720</name>
</gene>
<dbReference type="Proteomes" id="UP001205566">
    <property type="component" value="Unassembled WGS sequence"/>
</dbReference>
<evidence type="ECO:0000256" key="7">
    <source>
        <dbReference type="ARBA" id="ARBA00022692"/>
    </source>
</evidence>
<feature type="compositionally biased region" description="Polar residues" evidence="13">
    <location>
        <begin position="322"/>
        <end position="332"/>
    </location>
</feature>
<evidence type="ECO:0000256" key="4">
    <source>
        <dbReference type="ARBA" id="ARBA00007971"/>
    </source>
</evidence>
<proteinExistence type="inferred from homology"/>
<comment type="function">
    <text evidence="1 12">The M ring may be actively involved in energy transduction.</text>
</comment>
<keyword evidence="6" id="KW-1003">Cell membrane</keyword>
<feature type="transmembrane region" description="Helical" evidence="14">
    <location>
        <begin position="31"/>
        <end position="51"/>
    </location>
</feature>
<dbReference type="Pfam" id="PF01514">
    <property type="entry name" value="YscJ_FliF"/>
    <property type="match status" value="1"/>
</dbReference>
<dbReference type="InterPro" id="IPR006182">
    <property type="entry name" value="FliF_N_dom"/>
</dbReference>
<dbReference type="RefSeq" id="WP_255873200.1">
    <property type="nucleotide sequence ID" value="NZ_JACASI010000011.1"/>
</dbReference>
<evidence type="ECO:0000259" key="16">
    <source>
        <dbReference type="Pfam" id="PF08345"/>
    </source>
</evidence>
<dbReference type="InterPro" id="IPR013556">
    <property type="entry name" value="Flag_M-ring_C"/>
</dbReference>
<keyword evidence="17" id="KW-0282">Flagellum</keyword>
<evidence type="ECO:0000256" key="11">
    <source>
        <dbReference type="ARBA" id="ARBA00025936"/>
    </source>
</evidence>
<evidence type="ECO:0000256" key="10">
    <source>
        <dbReference type="ARBA" id="ARBA00023143"/>
    </source>
</evidence>
<feature type="region of interest" description="Disordered" evidence="13">
    <location>
        <begin position="495"/>
        <end position="536"/>
    </location>
</feature>
<feature type="domain" description="Flagellar M-ring C-terminal" evidence="16">
    <location>
        <begin position="259"/>
        <end position="437"/>
    </location>
</feature>
<organism evidence="17 18">
    <name type="scientific">Microbulbifer elongatus</name>
    <dbReference type="NCBI Taxonomy" id="86173"/>
    <lineage>
        <taxon>Bacteria</taxon>
        <taxon>Pseudomonadati</taxon>
        <taxon>Pseudomonadota</taxon>
        <taxon>Gammaproteobacteria</taxon>
        <taxon>Cellvibrionales</taxon>
        <taxon>Microbulbiferaceae</taxon>
        <taxon>Microbulbifer</taxon>
    </lineage>
</organism>
<dbReference type="InterPro" id="IPR045851">
    <property type="entry name" value="AMP-bd_C_sf"/>
</dbReference>
<feature type="compositionally biased region" description="Polar residues" evidence="13">
    <location>
        <begin position="292"/>
        <end position="309"/>
    </location>
</feature>
<evidence type="ECO:0000256" key="8">
    <source>
        <dbReference type="ARBA" id="ARBA00022989"/>
    </source>
</evidence>
<dbReference type="PIRSF" id="PIRSF004862">
    <property type="entry name" value="FliF"/>
    <property type="match status" value="1"/>
</dbReference>
<evidence type="ECO:0000313" key="18">
    <source>
        <dbReference type="Proteomes" id="UP001205566"/>
    </source>
</evidence>
<keyword evidence="8 14" id="KW-1133">Transmembrane helix</keyword>
<feature type="compositionally biased region" description="Low complexity" evidence="13">
    <location>
        <begin position="499"/>
        <end position="515"/>
    </location>
</feature>
<dbReference type="PRINTS" id="PR01009">
    <property type="entry name" value="FLGMRINGFLIF"/>
</dbReference>
<comment type="caution">
    <text evidence="17">The sequence shown here is derived from an EMBL/GenBank/DDBJ whole genome shotgun (WGS) entry which is preliminary data.</text>
</comment>
<keyword evidence="7 14" id="KW-0812">Transmembrane</keyword>
<dbReference type="InterPro" id="IPR000067">
    <property type="entry name" value="FlgMring_FliF"/>
</dbReference>
<dbReference type="EMBL" id="JACASI010000011">
    <property type="protein sequence ID" value="MCQ3828349.1"/>
    <property type="molecule type" value="Genomic_DNA"/>
</dbReference>
<accession>A0ABT1NZQ8</accession>
<evidence type="ECO:0000256" key="6">
    <source>
        <dbReference type="ARBA" id="ARBA00022475"/>
    </source>
</evidence>
<evidence type="ECO:0000256" key="2">
    <source>
        <dbReference type="ARBA" id="ARBA00004117"/>
    </source>
</evidence>
<evidence type="ECO:0000256" key="3">
    <source>
        <dbReference type="ARBA" id="ARBA00004651"/>
    </source>
</evidence>
<evidence type="ECO:0000256" key="5">
    <source>
        <dbReference type="ARBA" id="ARBA00017949"/>
    </source>
</evidence>
<comment type="similarity">
    <text evidence="4 12">Belongs to the FliF family.</text>
</comment>
<keyword evidence="10 12" id="KW-0975">Bacterial flagellum</keyword>
<dbReference type="NCBIfam" id="TIGR00206">
    <property type="entry name" value="fliF"/>
    <property type="match status" value="1"/>
</dbReference>
<name>A0ABT1NZQ8_9GAMM</name>
<dbReference type="Gene3D" id="3.30.300.30">
    <property type="match status" value="1"/>
</dbReference>
<sequence length="569" mass="63021">MSSNRQSSGQGATPAVQSLNQLPSRLLANPLLMLLVGGSAAIALVAAILLWSQAPQYRVLFSNISEADGGRIISELESRGIPYEFNAGGRTLMVPEDQVYRLRLQLAEQGLPSGGNAGFEIMDRQAFGISQFAERVNFQRSLQGELASSIESLGPVVRARVHLSMAKPSVFIREREPAKASVILTLAPGRVLSEGQASAIVHLVSSSVPDLMADNVTLVDQNGRLLSRPGADEASLDGTQLDYVRTLETSYQQRIERILEPLLGSKNVRAQVTAQIDFDRREETSERYAPNQDGQPASVRSKQYNSDINGDTLDLGGIPGALTNTPPGTSASPIIASDESQSEEQDQNQPHSRVRQENLINYELNRDITHIQRHRGRVERLSAAVVVNYQQVVGEDGTVTQEPLSPEDLQHIEQLVRQAMGYSETRGDGLEVVNSLFSVSEQQSLPEPQWHEDPFWRQLILTLGRYLLAALSLLFVFRWLVRPLVNRHLQLRNTPATIPSQQPPQARAAQPEQDPGLPTEVEEEIPEPMPHRKRRSSIYEQSLMDLQGMAKDDPAMVAMIVRSWIHRDD</sequence>
<evidence type="ECO:0000259" key="15">
    <source>
        <dbReference type="Pfam" id="PF01514"/>
    </source>
</evidence>
<dbReference type="Pfam" id="PF08345">
    <property type="entry name" value="YscJ_FliF_C"/>
    <property type="match status" value="1"/>
</dbReference>
<keyword evidence="17" id="KW-0966">Cell projection</keyword>
<feature type="domain" description="Flagellar M-ring N-terminal" evidence="15">
    <location>
        <begin position="53"/>
        <end position="227"/>
    </location>
</feature>
<evidence type="ECO:0000313" key="17">
    <source>
        <dbReference type="EMBL" id="MCQ3828349.1"/>
    </source>
</evidence>
<keyword evidence="18" id="KW-1185">Reference proteome</keyword>
<comment type="subcellular location">
    <subcellularLocation>
        <location evidence="2 12">Bacterial flagellum basal body</location>
    </subcellularLocation>
    <subcellularLocation>
        <location evidence="3">Cell membrane</location>
        <topology evidence="3">Multi-pass membrane protein</topology>
    </subcellularLocation>
</comment>
<protein>
    <recommendedName>
        <fullName evidence="5 12">Flagellar M-ring protein</fullName>
    </recommendedName>
</protein>
<evidence type="ECO:0000256" key="9">
    <source>
        <dbReference type="ARBA" id="ARBA00023136"/>
    </source>
</evidence>
<keyword evidence="17" id="KW-0969">Cilium</keyword>
<evidence type="ECO:0000256" key="1">
    <source>
        <dbReference type="ARBA" id="ARBA00003820"/>
    </source>
</evidence>
<dbReference type="InterPro" id="IPR043427">
    <property type="entry name" value="YscJ/FliF"/>
</dbReference>
<dbReference type="PANTHER" id="PTHR30046:SF0">
    <property type="entry name" value="FLAGELLAR M-RING PROTEIN"/>
    <property type="match status" value="1"/>
</dbReference>
<evidence type="ECO:0000256" key="14">
    <source>
        <dbReference type="SAM" id="Phobius"/>
    </source>
</evidence>
<reference evidence="17" key="1">
    <citation type="thesis" date="2020" institute="Technische Universitat Dresden" country="Dresden, Germany">
        <title>The Agarolytic System of Microbulbifer elongatus PORT2, Isolated from Batu Karas, Pangandaran West Java Indonesia.</title>
        <authorList>
            <person name="Anggraeni S.R."/>
        </authorList>
    </citation>
    <scope>NUCLEOTIDE SEQUENCE</scope>
    <source>
        <strain evidence="17">PORT2</strain>
    </source>
</reference>
<evidence type="ECO:0000256" key="13">
    <source>
        <dbReference type="SAM" id="MobiDB-lite"/>
    </source>
</evidence>
<evidence type="ECO:0000256" key="12">
    <source>
        <dbReference type="PIRNR" id="PIRNR004862"/>
    </source>
</evidence>
<feature type="region of interest" description="Disordered" evidence="13">
    <location>
        <begin position="279"/>
        <end position="356"/>
    </location>
</feature>